<dbReference type="Proteomes" id="UP001596266">
    <property type="component" value="Unassembled WGS sequence"/>
</dbReference>
<accession>A0ABW1X3X0</accession>
<reference evidence="3" key="1">
    <citation type="journal article" date="2019" name="Int. J. Syst. Evol. Microbiol.">
        <title>The Global Catalogue of Microorganisms (GCM) 10K type strain sequencing project: providing services to taxonomists for standard genome sequencing and annotation.</title>
        <authorList>
            <consortium name="The Broad Institute Genomics Platform"/>
            <consortium name="The Broad Institute Genome Sequencing Center for Infectious Disease"/>
            <person name="Wu L."/>
            <person name="Ma J."/>
        </authorList>
    </citation>
    <scope>NUCLEOTIDE SEQUENCE [LARGE SCALE GENOMIC DNA]</scope>
    <source>
        <strain evidence="3">CGMCC 1.15277</strain>
    </source>
</reference>
<gene>
    <name evidence="2" type="ORF">ACFP57_12195</name>
</gene>
<dbReference type="Pfam" id="PF13338">
    <property type="entry name" value="AbiEi_4"/>
    <property type="match status" value="1"/>
</dbReference>
<evidence type="ECO:0000313" key="2">
    <source>
        <dbReference type="EMBL" id="MFC6397738.1"/>
    </source>
</evidence>
<organism evidence="2 3">
    <name type="scientific">Luteococcus sanguinis</name>
    <dbReference type="NCBI Taxonomy" id="174038"/>
    <lineage>
        <taxon>Bacteria</taxon>
        <taxon>Bacillati</taxon>
        <taxon>Actinomycetota</taxon>
        <taxon>Actinomycetes</taxon>
        <taxon>Propionibacteriales</taxon>
        <taxon>Propionibacteriaceae</taxon>
        <taxon>Luteococcus</taxon>
    </lineage>
</organism>
<comment type="caution">
    <text evidence="2">The sequence shown here is derived from an EMBL/GenBank/DDBJ whole genome shotgun (WGS) entry which is preliminary data.</text>
</comment>
<keyword evidence="3" id="KW-1185">Reference proteome</keyword>
<evidence type="ECO:0000313" key="3">
    <source>
        <dbReference type="Proteomes" id="UP001596266"/>
    </source>
</evidence>
<dbReference type="EMBL" id="JBHSUA010000021">
    <property type="protein sequence ID" value="MFC6397738.1"/>
    <property type="molecule type" value="Genomic_DNA"/>
</dbReference>
<dbReference type="InterPro" id="IPR025159">
    <property type="entry name" value="AbiEi_N"/>
</dbReference>
<proteinExistence type="predicted"/>
<protein>
    <submittedName>
        <fullName evidence="2">Type IV toxin-antitoxin system AbiEi family antitoxin domain-containing protein</fullName>
    </submittedName>
</protein>
<evidence type="ECO:0000259" key="1">
    <source>
        <dbReference type="Pfam" id="PF13338"/>
    </source>
</evidence>
<name>A0ABW1X3X0_9ACTN</name>
<sequence>MNQSLSSALSLARVQGGVLTAEQAAAAGVGHSLLRRMIDGGQWIRLATGLYQAHPAALEADGAAWAGLLLGGPRACIAGEMAAHLQGFASEPEVITVAVPHEKRVRPVGRWQFERRREMPLTRGEPARTTVEETVLDLCDGQPDRAEHWVMEACRLRLTTRARLLTALQARLRIRSRRDLADLLAPDEEGVESPLERRYLKDVERAHGLPRSTRQVRAGNQRRDVVYEEFGVLVELDGRRGHQGAGAFRDMTRDNGNTASGWITLRYGWADCTSGCCSAANQVGTTLQLRGWRGEPCSCTRCRLAA</sequence>
<feature type="domain" description="AbiEi antitoxin N-terminal" evidence="1">
    <location>
        <begin position="9"/>
        <end position="52"/>
    </location>
</feature>